<evidence type="ECO:0000313" key="4">
    <source>
        <dbReference type="WBParaSite" id="ACOC_0000627601-mRNA-1"/>
    </source>
</evidence>
<evidence type="ECO:0000256" key="1">
    <source>
        <dbReference type="SAM" id="MobiDB-lite"/>
    </source>
</evidence>
<dbReference type="STRING" id="334426.A0A0R3PMV1"/>
<gene>
    <name evidence="2" type="ORF">ACOC_LOCUS6277</name>
</gene>
<reference evidence="4" key="1">
    <citation type="submission" date="2017-02" db="UniProtKB">
        <authorList>
            <consortium name="WormBaseParasite"/>
        </authorList>
    </citation>
    <scope>IDENTIFICATION</scope>
</reference>
<dbReference type="EMBL" id="UYYA01003933">
    <property type="protein sequence ID" value="VDM57862.1"/>
    <property type="molecule type" value="Genomic_DNA"/>
</dbReference>
<proteinExistence type="predicted"/>
<dbReference type="WBParaSite" id="ACOC_0000627601-mRNA-1">
    <property type="protein sequence ID" value="ACOC_0000627601-mRNA-1"/>
    <property type="gene ID" value="ACOC_0000627601"/>
</dbReference>
<reference evidence="2 3" key="2">
    <citation type="submission" date="2018-11" db="EMBL/GenBank/DDBJ databases">
        <authorList>
            <consortium name="Pathogen Informatics"/>
        </authorList>
    </citation>
    <scope>NUCLEOTIDE SEQUENCE [LARGE SCALE GENOMIC DNA]</scope>
    <source>
        <strain evidence="2 3">Costa Rica</strain>
    </source>
</reference>
<organism evidence="4">
    <name type="scientific">Angiostrongylus costaricensis</name>
    <name type="common">Nematode worm</name>
    <dbReference type="NCBI Taxonomy" id="334426"/>
    <lineage>
        <taxon>Eukaryota</taxon>
        <taxon>Metazoa</taxon>
        <taxon>Ecdysozoa</taxon>
        <taxon>Nematoda</taxon>
        <taxon>Chromadorea</taxon>
        <taxon>Rhabditida</taxon>
        <taxon>Rhabditina</taxon>
        <taxon>Rhabditomorpha</taxon>
        <taxon>Strongyloidea</taxon>
        <taxon>Metastrongylidae</taxon>
        <taxon>Angiostrongylus</taxon>
    </lineage>
</organism>
<evidence type="ECO:0000313" key="3">
    <source>
        <dbReference type="Proteomes" id="UP000267027"/>
    </source>
</evidence>
<name>A0A0R3PMV1_ANGCS</name>
<protein>
    <submittedName>
        <fullName evidence="4">NDC10_II domain-containing protein</fullName>
    </submittedName>
</protein>
<feature type="compositionally biased region" description="Basic residues" evidence="1">
    <location>
        <begin position="193"/>
        <end position="206"/>
    </location>
</feature>
<dbReference type="OrthoDB" id="5860020at2759"/>
<dbReference type="Proteomes" id="UP000267027">
    <property type="component" value="Unassembled WGS sequence"/>
</dbReference>
<keyword evidence="3" id="KW-1185">Reference proteome</keyword>
<sequence length="315" mass="35436">MNGFLLTKQQNKNQAAALCHGVALFIKHEAKLPVNSLLVWMHWLEIATNSKYSAPDLFDDLHVHFEIQHSLEVPYFKEKMGFLPKNKFEGVPRGNNVATSDNNMLAREIRGAQYGLPTPPAFRPHASPPQEMPYTSAFSMHMLSSNYPAHINWTAHSSNKTLNNLEIQLLHPEIRQMLLPPGSFNPHQEAIKNKKRNRHHNTRNGHRQTTTSTMSSAASTDEITTAKIVVSCTKAQGGGTIVSSRDGKGQIHMRIEYDRNEQSSSLLDIQMLRFSHSPYAVLPPACLKDIVMDTPEILSRFPQRHGIDLSPSCEM</sequence>
<feature type="compositionally biased region" description="Low complexity" evidence="1">
    <location>
        <begin position="207"/>
        <end position="219"/>
    </location>
</feature>
<feature type="region of interest" description="Disordered" evidence="1">
    <location>
        <begin position="193"/>
        <end position="219"/>
    </location>
</feature>
<evidence type="ECO:0000313" key="2">
    <source>
        <dbReference type="EMBL" id="VDM57862.1"/>
    </source>
</evidence>
<accession>A0A0R3PMV1</accession>
<dbReference type="AlphaFoldDB" id="A0A0R3PMV1"/>